<evidence type="ECO:0000256" key="7">
    <source>
        <dbReference type="ARBA" id="ARBA00022692"/>
    </source>
</evidence>
<feature type="signal peptide" evidence="20">
    <location>
        <begin position="1"/>
        <end position="30"/>
    </location>
</feature>
<keyword evidence="6" id="KW-0808">Transferase</keyword>
<keyword evidence="15" id="KW-0675">Receptor</keyword>
<evidence type="ECO:0000256" key="19">
    <source>
        <dbReference type="SAM" id="Phobius"/>
    </source>
</evidence>
<comment type="subcellular location">
    <subcellularLocation>
        <location evidence="1">Membrane</location>
        <topology evidence="1">Single-pass type I membrane protein</topology>
    </subcellularLocation>
</comment>
<keyword evidence="8 20" id="KW-0732">Signal</keyword>
<keyword evidence="3" id="KW-0723">Serine/threonine-protein kinase</keyword>
<organism evidence="22 23">
    <name type="scientific">Manihot esculenta</name>
    <name type="common">Cassava</name>
    <name type="synonym">Jatropha manihot</name>
    <dbReference type="NCBI Taxonomy" id="3983"/>
    <lineage>
        <taxon>Eukaryota</taxon>
        <taxon>Viridiplantae</taxon>
        <taxon>Streptophyta</taxon>
        <taxon>Embryophyta</taxon>
        <taxon>Tracheophyta</taxon>
        <taxon>Spermatophyta</taxon>
        <taxon>Magnoliopsida</taxon>
        <taxon>eudicotyledons</taxon>
        <taxon>Gunneridae</taxon>
        <taxon>Pentapetalae</taxon>
        <taxon>rosids</taxon>
        <taxon>fabids</taxon>
        <taxon>Malpighiales</taxon>
        <taxon>Euphorbiaceae</taxon>
        <taxon>Crotonoideae</taxon>
        <taxon>Manihoteae</taxon>
        <taxon>Manihot</taxon>
    </lineage>
</organism>
<dbReference type="InterPro" id="IPR008271">
    <property type="entry name" value="Ser/Thr_kinase_AS"/>
</dbReference>
<evidence type="ECO:0000256" key="13">
    <source>
        <dbReference type="ARBA" id="ARBA00022989"/>
    </source>
</evidence>
<dbReference type="PANTHER" id="PTHR48006:SF62">
    <property type="entry name" value="LEUCINE-RICH REPEAT TRANSMEMBRANE PROTEIN KINASE"/>
    <property type="match status" value="1"/>
</dbReference>
<protein>
    <recommendedName>
        <fullName evidence="2">non-specific serine/threonine protein kinase</fullName>
        <ecNumber evidence="2">2.7.11.1</ecNumber>
    </recommendedName>
</protein>
<evidence type="ECO:0000256" key="9">
    <source>
        <dbReference type="ARBA" id="ARBA00022737"/>
    </source>
</evidence>
<dbReference type="Proteomes" id="UP000091857">
    <property type="component" value="Chromosome 6"/>
</dbReference>
<dbReference type="PROSITE" id="PS50011">
    <property type="entry name" value="PROTEIN_KINASE_DOM"/>
    <property type="match status" value="1"/>
</dbReference>
<dbReference type="SMART" id="SM00220">
    <property type="entry name" value="S_TKc"/>
    <property type="match status" value="1"/>
</dbReference>
<dbReference type="Gene3D" id="3.80.10.10">
    <property type="entry name" value="Ribonuclease Inhibitor"/>
    <property type="match status" value="3"/>
</dbReference>
<dbReference type="FunFam" id="2.60.120.430:FF:000002">
    <property type="entry name" value="Leucine-rich repeat receptor-like protein kinase"/>
    <property type="match status" value="1"/>
</dbReference>
<dbReference type="Pfam" id="PF00560">
    <property type="entry name" value="LRR_1"/>
    <property type="match status" value="2"/>
</dbReference>
<evidence type="ECO:0000256" key="8">
    <source>
        <dbReference type="ARBA" id="ARBA00022729"/>
    </source>
</evidence>
<keyword evidence="5" id="KW-0433">Leucine-rich repeat</keyword>
<dbReference type="InterPro" id="IPR001611">
    <property type="entry name" value="Leu-rich_rpt"/>
</dbReference>
<dbReference type="InterPro" id="IPR021720">
    <property type="entry name" value="Malectin_dom"/>
</dbReference>
<dbReference type="Gene3D" id="1.10.510.10">
    <property type="entry name" value="Transferase(Phosphotransferase) domain 1"/>
    <property type="match status" value="1"/>
</dbReference>
<dbReference type="InterPro" id="IPR011009">
    <property type="entry name" value="Kinase-like_dom_sf"/>
</dbReference>
<evidence type="ECO:0000256" key="12">
    <source>
        <dbReference type="ARBA" id="ARBA00022840"/>
    </source>
</evidence>
<evidence type="ECO:0000256" key="3">
    <source>
        <dbReference type="ARBA" id="ARBA00022527"/>
    </source>
</evidence>
<dbReference type="Pfam" id="PF00069">
    <property type="entry name" value="Pkinase"/>
    <property type="match status" value="1"/>
</dbReference>
<dbReference type="Gene3D" id="2.60.120.430">
    <property type="entry name" value="Galactose-binding lectin"/>
    <property type="match status" value="1"/>
</dbReference>
<dbReference type="OrthoDB" id="825934at2759"/>
<comment type="catalytic activity">
    <reaction evidence="18">
        <text>L-seryl-[protein] + ATP = O-phospho-L-seryl-[protein] + ADP + H(+)</text>
        <dbReference type="Rhea" id="RHEA:17989"/>
        <dbReference type="Rhea" id="RHEA-COMP:9863"/>
        <dbReference type="Rhea" id="RHEA-COMP:11604"/>
        <dbReference type="ChEBI" id="CHEBI:15378"/>
        <dbReference type="ChEBI" id="CHEBI:29999"/>
        <dbReference type="ChEBI" id="CHEBI:30616"/>
        <dbReference type="ChEBI" id="CHEBI:83421"/>
        <dbReference type="ChEBI" id="CHEBI:456216"/>
        <dbReference type="EC" id="2.7.11.1"/>
    </reaction>
</comment>
<comment type="caution">
    <text evidence="22">The sequence shown here is derived from an EMBL/GenBank/DDBJ whole genome shotgun (WGS) entry which is preliminary data.</text>
</comment>
<evidence type="ECO:0000313" key="23">
    <source>
        <dbReference type="Proteomes" id="UP000091857"/>
    </source>
</evidence>
<keyword evidence="7 19" id="KW-0812">Transmembrane</keyword>
<dbReference type="Gramene" id="Manes.06G174600.2.v8.1">
    <property type="protein sequence ID" value="Manes.06G174600.2.v8.1.CDS"/>
    <property type="gene ID" value="Manes.06G174600.v8.1"/>
</dbReference>
<dbReference type="InterPro" id="IPR051824">
    <property type="entry name" value="LRR_Rcpt-Like_S/T_Kinase"/>
</dbReference>
<comment type="catalytic activity">
    <reaction evidence="17">
        <text>L-threonyl-[protein] + ATP = O-phospho-L-threonyl-[protein] + ADP + H(+)</text>
        <dbReference type="Rhea" id="RHEA:46608"/>
        <dbReference type="Rhea" id="RHEA-COMP:11060"/>
        <dbReference type="Rhea" id="RHEA-COMP:11605"/>
        <dbReference type="ChEBI" id="CHEBI:15378"/>
        <dbReference type="ChEBI" id="CHEBI:30013"/>
        <dbReference type="ChEBI" id="CHEBI:30616"/>
        <dbReference type="ChEBI" id="CHEBI:61977"/>
        <dbReference type="ChEBI" id="CHEBI:456216"/>
        <dbReference type="EC" id="2.7.11.1"/>
    </reaction>
</comment>
<dbReference type="InterPro" id="IPR032675">
    <property type="entry name" value="LRR_dom_sf"/>
</dbReference>
<reference evidence="23" key="1">
    <citation type="journal article" date="2016" name="Nat. Biotechnol.">
        <title>Sequencing wild and cultivated cassava and related species reveals extensive interspecific hybridization and genetic diversity.</title>
        <authorList>
            <person name="Bredeson J.V."/>
            <person name="Lyons J.B."/>
            <person name="Prochnik S.E."/>
            <person name="Wu G.A."/>
            <person name="Ha C.M."/>
            <person name="Edsinger-Gonzales E."/>
            <person name="Grimwood J."/>
            <person name="Schmutz J."/>
            <person name="Rabbi I.Y."/>
            <person name="Egesi C."/>
            <person name="Nauluvula P."/>
            <person name="Lebot V."/>
            <person name="Ndunguru J."/>
            <person name="Mkamilo G."/>
            <person name="Bart R.S."/>
            <person name="Setter T.L."/>
            <person name="Gleadow R.M."/>
            <person name="Kulakow P."/>
            <person name="Ferguson M.E."/>
            <person name="Rounsley S."/>
            <person name="Rokhsar D.S."/>
        </authorList>
    </citation>
    <scope>NUCLEOTIDE SEQUENCE [LARGE SCALE GENOMIC DNA]</scope>
    <source>
        <strain evidence="23">cv. AM560-2</strain>
    </source>
</reference>
<feature type="transmembrane region" description="Helical" evidence="19">
    <location>
        <begin position="629"/>
        <end position="654"/>
    </location>
</feature>
<keyword evidence="13 19" id="KW-1133">Transmembrane helix</keyword>
<dbReference type="InterPro" id="IPR000719">
    <property type="entry name" value="Prot_kinase_dom"/>
</dbReference>
<evidence type="ECO:0000256" key="16">
    <source>
        <dbReference type="ARBA" id="ARBA00023180"/>
    </source>
</evidence>
<dbReference type="GO" id="GO:0033612">
    <property type="term" value="F:receptor serine/threonine kinase binding"/>
    <property type="evidence" value="ECO:0000318"/>
    <property type="project" value="GO_Central"/>
</dbReference>
<gene>
    <name evidence="22" type="ORF">MANES_06G174600v8</name>
</gene>
<proteinExistence type="predicted"/>
<dbReference type="GO" id="GO:0005524">
    <property type="term" value="F:ATP binding"/>
    <property type="evidence" value="ECO:0007669"/>
    <property type="project" value="UniProtKB-KW"/>
</dbReference>
<dbReference type="SUPFAM" id="SSF52058">
    <property type="entry name" value="L domain-like"/>
    <property type="match status" value="1"/>
</dbReference>
<dbReference type="GO" id="GO:0004674">
    <property type="term" value="F:protein serine/threonine kinase activity"/>
    <property type="evidence" value="ECO:0007669"/>
    <property type="project" value="UniProtKB-KW"/>
</dbReference>
<dbReference type="Pfam" id="PF13855">
    <property type="entry name" value="LRR_8"/>
    <property type="match status" value="1"/>
</dbReference>
<dbReference type="GO" id="GO:0016020">
    <property type="term" value="C:membrane"/>
    <property type="evidence" value="ECO:0000318"/>
    <property type="project" value="GO_Central"/>
</dbReference>
<keyword evidence="16" id="KW-0325">Glycoprotein</keyword>
<evidence type="ECO:0000256" key="4">
    <source>
        <dbReference type="ARBA" id="ARBA00022553"/>
    </source>
</evidence>
<evidence type="ECO:0000256" key="6">
    <source>
        <dbReference type="ARBA" id="ARBA00022679"/>
    </source>
</evidence>
<evidence type="ECO:0000256" key="2">
    <source>
        <dbReference type="ARBA" id="ARBA00012513"/>
    </source>
</evidence>
<feature type="chain" id="PRO_5012542049" description="non-specific serine/threonine protein kinase" evidence="20">
    <location>
        <begin position="31"/>
        <end position="1033"/>
    </location>
</feature>
<dbReference type="EC" id="2.7.11.1" evidence="2"/>
<evidence type="ECO:0000256" key="5">
    <source>
        <dbReference type="ARBA" id="ARBA00022614"/>
    </source>
</evidence>
<dbReference type="SUPFAM" id="SSF56112">
    <property type="entry name" value="Protein kinase-like (PK-like)"/>
    <property type="match status" value="1"/>
</dbReference>
<dbReference type="FunFam" id="1.10.510.10:FF:000044">
    <property type="entry name" value="Putative LRR receptor-like serine/threonine-protein kinase"/>
    <property type="match status" value="1"/>
</dbReference>
<keyword evidence="11" id="KW-0418">Kinase</keyword>
<dbReference type="PROSITE" id="PS00108">
    <property type="entry name" value="PROTEIN_KINASE_ST"/>
    <property type="match status" value="1"/>
</dbReference>
<dbReference type="AlphaFoldDB" id="A0A2C9VRU6"/>
<dbReference type="Pfam" id="PF11721">
    <property type="entry name" value="Malectin"/>
    <property type="match status" value="1"/>
</dbReference>
<dbReference type="FunFam" id="3.30.200.20:FF:000140">
    <property type="entry name" value="Leucine-rich repeat receptor-like protein kinase"/>
    <property type="match status" value="1"/>
</dbReference>
<dbReference type="FunFam" id="3.80.10.10:FF:000766">
    <property type="entry name" value="Os05g0263100 protein"/>
    <property type="match status" value="1"/>
</dbReference>
<feature type="domain" description="Protein kinase" evidence="21">
    <location>
        <begin position="691"/>
        <end position="965"/>
    </location>
</feature>
<sequence>MLISSSSTPLIVLFAVYGLFTVVVVDLVHAQNQTRPTTDPNEARALNSIFQQWDIPNLYKWNLNEELCVGEALDPSTPIDDNRYQLFIKCDCSDNNGTTCHITALKVYALDVVGVIPDELWTLTSLTYLNLAQNFLTGTLSPSIANLNRMQYLTLGINSLSGELPKELGLLTDLRSFGFGSNNFYGPLPSELGNCTKLEQIYFDSSGVSGEIPSSFANLKSLVTVWASDNELTGKIPDFIGSWSRLTNLRFEGNSFGGPIPPTLSNLTSLEELRISDLSNGSSSLSFIRDLKSLTTLVLRNDNISGPVPSNIGEYQNLTQLDLSFNNITGQIPDTLFNLSQLNFLFLGNNQLDGPLPAQKSASLLNIDVSYNNLSGSVPSWVNDQSLQVNLIANNFIIDLPNGGGLPSGLNCLQRNFPCLRGAPVYSEFAVKCGGPQITSSDRIVYERENETLGPATYYVTGTSRWGVSNVGYFTGRNNPQYKIFSSSQFANTLDSELFQTARVSASSLRYYGMGLENGNYTVKLQFSETAIEDGNTWRSLGRRVFDVYVQGNRVLKDFDIKKEAGGISKHAVEKDFTAQVSENYLEIHLFWAGKGTCCIPSQGTYGPSISAISAKLDFMPTVSKKYKAGVIVGIVVGVGTASFLLVLVVFFVIQRRKSESTYDDEELLGILDARPYTFSYAELKTAAEDFSHANKLGEGGFGPVYKGKLNDGRMIAVKQLSVTSHQGKSQFITEVATISAVQHRNLVKLYGCCIEGDNRLLVYEYLENKSLDQALFGERNLNLDWLTRYEICLGVARGLAYLHEESRLRIVHRDVKSSNILLDSDLIPKISDFGLAKLYDEKKTHISTHVAGTFGYLAPEYAMRGHLTEKADVFAFGVVALEVVSGRPNSDSSLEEEKMYLLEWAWHLHENNREVELVDSNLQEFSEEEVKRLIKVALLCTQTSPNLRPSMSRVVAMLSGDIEVSSEISRPGYLTEWKFDDISGSFMDEIAHKGIDSSYYSLSTRTSMVVDTVHHHSSGTTPMLHDFIGDDR</sequence>
<evidence type="ECO:0000259" key="21">
    <source>
        <dbReference type="PROSITE" id="PS50011"/>
    </source>
</evidence>
<keyword evidence="10" id="KW-0547">Nucleotide-binding</keyword>
<keyword evidence="14 19" id="KW-0472">Membrane</keyword>
<evidence type="ECO:0000313" key="22">
    <source>
        <dbReference type="EMBL" id="OAY48654.1"/>
    </source>
</evidence>
<keyword evidence="12" id="KW-0067">ATP-binding</keyword>
<dbReference type="PANTHER" id="PTHR48006">
    <property type="entry name" value="LEUCINE-RICH REPEAT-CONTAINING PROTEIN DDB_G0281931-RELATED"/>
    <property type="match status" value="1"/>
</dbReference>
<evidence type="ECO:0000256" key="15">
    <source>
        <dbReference type="ARBA" id="ARBA00023170"/>
    </source>
</evidence>
<dbReference type="CDD" id="cd14066">
    <property type="entry name" value="STKc_IRAK"/>
    <property type="match status" value="1"/>
</dbReference>
<evidence type="ECO:0000256" key="11">
    <source>
        <dbReference type="ARBA" id="ARBA00022777"/>
    </source>
</evidence>
<dbReference type="Gramene" id="Manes.06G174600.4.v8.1">
    <property type="protein sequence ID" value="Manes.06G174600.4.v8.1.CDS"/>
    <property type="gene ID" value="Manes.06G174600.v8.1"/>
</dbReference>
<evidence type="ECO:0000256" key="1">
    <source>
        <dbReference type="ARBA" id="ARBA00004479"/>
    </source>
</evidence>
<dbReference type="FunFam" id="3.80.10.10:FF:000298">
    <property type="entry name" value="Putative LRR receptor-like serine/threonine-protein kinase"/>
    <property type="match status" value="1"/>
</dbReference>
<name>A0A2C9VRU6_MANES</name>
<keyword evidence="23" id="KW-1185">Reference proteome</keyword>
<accession>A0A2C9VRU6</accession>
<evidence type="ECO:0000256" key="10">
    <source>
        <dbReference type="ARBA" id="ARBA00022741"/>
    </source>
</evidence>
<keyword evidence="9" id="KW-0677">Repeat</keyword>
<evidence type="ECO:0000256" key="17">
    <source>
        <dbReference type="ARBA" id="ARBA00047899"/>
    </source>
</evidence>
<dbReference type="PROSITE" id="PS51450">
    <property type="entry name" value="LRR"/>
    <property type="match status" value="1"/>
</dbReference>
<evidence type="ECO:0000256" key="20">
    <source>
        <dbReference type="SAM" id="SignalP"/>
    </source>
</evidence>
<dbReference type="Gramene" id="Manes.06G174600.6.v8.1">
    <property type="protein sequence ID" value="Manes.06G174600.6.v8.1.CDS"/>
    <property type="gene ID" value="Manes.06G174600.v8.1"/>
</dbReference>
<evidence type="ECO:0000256" key="14">
    <source>
        <dbReference type="ARBA" id="ARBA00023136"/>
    </source>
</evidence>
<evidence type="ECO:0000256" key="18">
    <source>
        <dbReference type="ARBA" id="ARBA00048679"/>
    </source>
</evidence>
<keyword evidence="4" id="KW-0597">Phosphoprotein</keyword>
<dbReference type="Gene3D" id="3.30.200.20">
    <property type="entry name" value="Phosphorylase Kinase, domain 1"/>
    <property type="match status" value="1"/>
</dbReference>
<dbReference type="Gramene" id="Manes.06G174600.7.v8.1">
    <property type="protein sequence ID" value="Manes.06G174600.7.v8.1.CDS"/>
    <property type="gene ID" value="Manes.06G174600.v8.1"/>
</dbReference>
<dbReference type="EMBL" id="CM004392">
    <property type="protein sequence ID" value="OAY48654.1"/>
    <property type="molecule type" value="Genomic_DNA"/>
</dbReference>